<keyword evidence="3" id="KW-1185">Reference proteome</keyword>
<dbReference type="AlphaFoldDB" id="G0ML87"/>
<dbReference type="OrthoDB" id="5845256at2759"/>
<feature type="compositionally biased region" description="Basic and acidic residues" evidence="1">
    <location>
        <begin position="602"/>
        <end position="615"/>
    </location>
</feature>
<name>G0ML87_CAEBE</name>
<feature type="region of interest" description="Disordered" evidence="1">
    <location>
        <begin position="272"/>
        <end position="615"/>
    </location>
</feature>
<dbReference type="EMBL" id="GL379799">
    <property type="protein sequence ID" value="EGT34780.1"/>
    <property type="molecule type" value="Genomic_DNA"/>
</dbReference>
<feature type="compositionally biased region" description="Low complexity" evidence="1">
    <location>
        <begin position="423"/>
        <end position="439"/>
    </location>
</feature>
<gene>
    <name evidence="2" type="primary">Cbn-spat-2</name>
    <name evidence="2" type="ORF">CAEBREN_12570</name>
</gene>
<feature type="region of interest" description="Disordered" evidence="1">
    <location>
        <begin position="636"/>
        <end position="852"/>
    </location>
</feature>
<dbReference type="InParanoid" id="G0ML87"/>
<feature type="compositionally biased region" description="Basic residues" evidence="1">
    <location>
        <begin position="494"/>
        <end position="503"/>
    </location>
</feature>
<feature type="compositionally biased region" description="Polar residues" evidence="1">
    <location>
        <begin position="756"/>
        <end position="775"/>
    </location>
</feature>
<feature type="region of interest" description="Disordered" evidence="1">
    <location>
        <begin position="1"/>
        <end position="41"/>
    </location>
</feature>
<dbReference type="OMA" id="NTPTHEM"/>
<protein>
    <submittedName>
        <fullName evidence="2">CBN-SPAT-2 protein</fullName>
    </submittedName>
</protein>
<accession>G0ML87</accession>
<feature type="compositionally biased region" description="Basic and acidic residues" evidence="1">
    <location>
        <begin position="305"/>
        <end position="375"/>
    </location>
</feature>
<proteinExistence type="predicted"/>
<dbReference type="STRING" id="135651.G0ML87"/>
<feature type="compositionally biased region" description="Low complexity" evidence="1">
    <location>
        <begin position="504"/>
        <end position="514"/>
    </location>
</feature>
<sequence>MALIDDDVRGQQAAENAGESTSAPEEEVIGRPQPVAVNKSPKSMNVTLPVCGNPVTDFDKMNEMNENNEAQGTSSLVTDPVSLMEMGNPLESQENAFEQVNLDKINKSQKNVTCDEVSGQTGGICHMQKLQPEQINFLKKRKLDQFNNSDLTILGPVSKGEFVSFNQNLPAVVGCDLGILNPMTPENYQYYLKTSDGQLLSAIPRTCYVPSDRIQKRQISAPTSVRKLPSTLPIRAPALSPIKNPADSEIASNYRYPLFSGLHPIEASNKSQKSLGTLPNEDKGEEENASSEAERIKSKRVHKQKKEDSAEQKTEETFELKTEEVTEAAKQEATEAAKQELTEMAKQEAAKAAKQETSEATKQEAAETAKQETAEATKQGAAEAAKQKAKEITKQEAEEAAKQKGSRANLNEKTEKPSSGVGSAQQDDSSKNQQSSSNARRLTGQGSGKNKKTEKGVSSEYTVAQPPDGDRGLERTLKELGIIDVSELIENPSKKKKGNKKNKQQQQQQQQQQKKQGKEAAGSTNDKEGNNDGADNKNQQKEEKKMDEVADAGSVANRTASGAGQQSEEDDDQSYVSAQENLGGSNSQLSTPPEFADAPQANDHDNVMNDPGNYRDEEGCALVALQLQKEEDAFITVGKNNKKYKTKGTPQENAPASSTSSSTSPSNRRNTHPDTRASSSATGSNNASSSGSGQSSHNQYQRSNNRPVAHATTLGDFMDATKKETHKNTKHRKSGGPTPPISQKKQASLDDAAPASPTSTDAVGTPISVNTTPTFSYADVAKKTSGENTPAIEMSPVPAVPPTTSATSPDKNQPMSSASQSSSSERKKPQETVTPKAQPSPKPFSTAVSGVQLPASVTATACDISFGYEETPEDKLKRERKEAEAAASQKETTVSTPSPQKPHMPTRMNGDDFMKTFNEGSGQNTEATLQEMPKGHVNESVVLSAEIIKSFKTQWEKFESTGSKPVMYTPTTRN</sequence>
<evidence type="ECO:0000313" key="2">
    <source>
        <dbReference type="EMBL" id="EGT34780.1"/>
    </source>
</evidence>
<organism evidence="3">
    <name type="scientific">Caenorhabditis brenneri</name>
    <name type="common">Nematode worm</name>
    <dbReference type="NCBI Taxonomy" id="135651"/>
    <lineage>
        <taxon>Eukaryota</taxon>
        <taxon>Metazoa</taxon>
        <taxon>Ecdysozoa</taxon>
        <taxon>Nematoda</taxon>
        <taxon>Chromadorea</taxon>
        <taxon>Rhabditida</taxon>
        <taxon>Rhabditina</taxon>
        <taxon>Rhabditomorpha</taxon>
        <taxon>Rhabditoidea</taxon>
        <taxon>Rhabditidae</taxon>
        <taxon>Peloderinae</taxon>
        <taxon>Caenorhabditis</taxon>
    </lineage>
</organism>
<feature type="compositionally biased region" description="Polar residues" evidence="1">
    <location>
        <begin position="574"/>
        <end position="591"/>
    </location>
</feature>
<feature type="compositionally biased region" description="Basic and acidic residues" evidence="1">
    <location>
        <begin position="525"/>
        <end position="548"/>
    </location>
</feature>
<feature type="compositionally biased region" description="Basic and acidic residues" evidence="1">
    <location>
        <begin position="385"/>
        <end position="402"/>
    </location>
</feature>
<reference evidence="3" key="1">
    <citation type="submission" date="2011-07" db="EMBL/GenBank/DDBJ databases">
        <authorList>
            <consortium name="Caenorhabditis brenneri Sequencing and Analysis Consortium"/>
            <person name="Wilson R.K."/>
        </authorList>
    </citation>
    <scope>NUCLEOTIDE SEQUENCE [LARGE SCALE GENOMIC DNA]</scope>
    <source>
        <strain evidence="3">PB2801</strain>
    </source>
</reference>
<feature type="compositionally biased region" description="Polar residues" evidence="1">
    <location>
        <begin position="556"/>
        <end position="566"/>
    </location>
</feature>
<dbReference type="FunCoup" id="G0ML87">
    <property type="interactions" value="1113"/>
</dbReference>
<dbReference type="HOGENOM" id="CLU_304876_0_0_1"/>
<feature type="compositionally biased region" description="Basic and acidic residues" evidence="1">
    <location>
        <begin position="873"/>
        <end position="884"/>
    </location>
</feature>
<evidence type="ECO:0000256" key="1">
    <source>
        <dbReference type="SAM" id="MobiDB-lite"/>
    </source>
</evidence>
<feature type="compositionally biased region" description="Low complexity" evidence="1">
    <location>
        <begin position="677"/>
        <end position="701"/>
    </location>
</feature>
<feature type="compositionally biased region" description="Low complexity" evidence="1">
    <location>
        <begin position="654"/>
        <end position="666"/>
    </location>
</feature>
<evidence type="ECO:0000313" key="3">
    <source>
        <dbReference type="Proteomes" id="UP000008068"/>
    </source>
</evidence>
<feature type="region of interest" description="Disordered" evidence="1">
    <location>
        <begin position="864"/>
        <end position="921"/>
    </location>
</feature>
<dbReference type="Proteomes" id="UP000008068">
    <property type="component" value="Unassembled WGS sequence"/>
</dbReference>
<feature type="compositionally biased region" description="Basic and acidic residues" evidence="1">
    <location>
        <begin position="468"/>
        <end position="478"/>
    </location>
</feature>
<dbReference type="eggNOG" id="ENOG502TGNS">
    <property type="taxonomic scope" value="Eukaryota"/>
</dbReference>